<dbReference type="EMBL" id="UGJE01000002">
    <property type="protein sequence ID" value="STQ86893.1"/>
    <property type="molecule type" value="Genomic_DNA"/>
</dbReference>
<reference evidence="1 2" key="1">
    <citation type="submission" date="2018-06" db="EMBL/GenBank/DDBJ databases">
        <authorList>
            <consortium name="Pathogen Informatics"/>
            <person name="Doyle S."/>
        </authorList>
    </citation>
    <scope>NUCLEOTIDE SEQUENCE [LARGE SCALE GENOMIC DNA]</scope>
    <source>
        <strain evidence="1 2">NCTC12714</strain>
    </source>
</reference>
<protein>
    <submittedName>
        <fullName evidence="1">Uncharacterized protein</fullName>
    </submittedName>
</protein>
<organism evidence="1 2">
    <name type="scientific">Helicobacter muridarum</name>
    <dbReference type="NCBI Taxonomy" id="216"/>
    <lineage>
        <taxon>Bacteria</taxon>
        <taxon>Pseudomonadati</taxon>
        <taxon>Campylobacterota</taxon>
        <taxon>Epsilonproteobacteria</taxon>
        <taxon>Campylobacterales</taxon>
        <taxon>Helicobacteraceae</taxon>
        <taxon>Helicobacter</taxon>
    </lineage>
</organism>
<accession>A0A377PZ66</accession>
<dbReference type="Proteomes" id="UP000255139">
    <property type="component" value="Unassembled WGS sequence"/>
</dbReference>
<sequence>MIVMPHKKTLENPEMLSKDTKPISLNRLYNLKGDLPLSIETFSFALWFVYLAYHYDFANPLQFAQSPQF</sequence>
<evidence type="ECO:0000313" key="2">
    <source>
        <dbReference type="Proteomes" id="UP000255139"/>
    </source>
</evidence>
<keyword evidence="2" id="KW-1185">Reference proteome</keyword>
<dbReference type="AlphaFoldDB" id="A0A377PZ66"/>
<gene>
    <name evidence="1" type="ORF">NCTC12714_01704</name>
</gene>
<proteinExistence type="predicted"/>
<name>A0A377PZ66_9HELI</name>
<evidence type="ECO:0000313" key="1">
    <source>
        <dbReference type="EMBL" id="STQ86893.1"/>
    </source>
</evidence>